<gene>
    <name evidence="10" type="ORF">GCM10009119_41140</name>
</gene>
<dbReference type="Pfam" id="PF25601">
    <property type="entry name" value="AAA_lid_14"/>
    <property type="match status" value="1"/>
</dbReference>
<organism evidence="10 11">
    <name type="scientific">Algoriphagus jejuensis</name>
    <dbReference type="NCBI Taxonomy" id="419934"/>
    <lineage>
        <taxon>Bacteria</taxon>
        <taxon>Pseudomonadati</taxon>
        <taxon>Bacteroidota</taxon>
        <taxon>Cytophagia</taxon>
        <taxon>Cytophagales</taxon>
        <taxon>Cyclobacteriaceae</taxon>
        <taxon>Algoriphagus</taxon>
    </lineage>
</organism>
<dbReference type="RefSeq" id="WP_343854858.1">
    <property type="nucleotide sequence ID" value="NZ_BAAAFI010000048.1"/>
</dbReference>
<dbReference type="InterPro" id="IPR027417">
    <property type="entry name" value="P-loop_NTPase"/>
</dbReference>
<dbReference type="EMBL" id="BAAAFI010000048">
    <property type="protein sequence ID" value="GAA0881144.1"/>
    <property type="molecule type" value="Genomic_DNA"/>
</dbReference>
<keyword evidence="11" id="KW-1185">Reference proteome</keyword>
<dbReference type="SMART" id="SM00448">
    <property type="entry name" value="REC"/>
    <property type="match status" value="1"/>
</dbReference>
<dbReference type="Gene3D" id="3.40.50.2300">
    <property type="match status" value="1"/>
</dbReference>
<dbReference type="PROSITE" id="PS00676">
    <property type="entry name" value="SIGMA54_INTERACT_2"/>
    <property type="match status" value="1"/>
</dbReference>
<dbReference type="PRINTS" id="PR01590">
    <property type="entry name" value="HTHFIS"/>
</dbReference>
<dbReference type="InterPro" id="IPR002078">
    <property type="entry name" value="Sigma_54_int"/>
</dbReference>
<dbReference type="InterPro" id="IPR058031">
    <property type="entry name" value="AAA_lid_NorR"/>
</dbReference>
<evidence type="ECO:0000313" key="10">
    <source>
        <dbReference type="EMBL" id="GAA0881144.1"/>
    </source>
</evidence>
<evidence type="ECO:0000259" key="9">
    <source>
        <dbReference type="PROSITE" id="PS50110"/>
    </source>
</evidence>
<evidence type="ECO:0000256" key="7">
    <source>
        <dbReference type="SAM" id="MobiDB-lite"/>
    </source>
</evidence>
<evidence type="ECO:0000256" key="1">
    <source>
        <dbReference type="ARBA" id="ARBA00022741"/>
    </source>
</evidence>
<dbReference type="PROSITE" id="PS00688">
    <property type="entry name" value="SIGMA54_INTERACT_3"/>
    <property type="match status" value="1"/>
</dbReference>
<proteinExistence type="predicted"/>
<dbReference type="SUPFAM" id="SSF52172">
    <property type="entry name" value="CheY-like"/>
    <property type="match status" value="1"/>
</dbReference>
<dbReference type="PANTHER" id="PTHR32071">
    <property type="entry name" value="TRANSCRIPTIONAL REGULATORY PROTEIN"/>
    <property type="match status" value="1"/>
</dbReference>
<dbReference type="SUPFAM" id="SSF46689">
    <property type="entry name" value="Homeodomain-like"/>
    <property type="match status" value="1"/>
</dbReference>
<dbReference type="InterPro" id="IPR001789">
    <property type="entry name" value="Sig_transdc_resp-reg_receiver"/>
</dbReference>
<dbReference type="Pfam" id="PF00072">
    <property type="entry name" value="Response_reg"/>
    <property type="match status" value="1"/>
</dbReference>
<evidence type="ECO:0000256" key="6">
    <source>
        <dbReference type="PROSITE-ProRule" id="PRU00169"/>
    </source>
</evidence>
<protein>
    <submittedName>
        <fullName evidence="10">Sigma-54 dependent transcriptional regulator</fullName>
    </submittedName>
</protein>
<keyword evidence="1" id="KW-0547">Nucleotide-binding</keyword>
<dbReference type="Gene3D" id="1.10.10.60">
    <property type="entry name" value="Homeodomain-like"/>
    <property type="match status" value="1"/>
</dbReference>
<evidence type="ECO:0000259" key="8">
    <source>
        <dbReference type="PROSITE" id="PS50045"/>
    </source>
</evidence>
<dbReference type="InterPro" id="IPR025662">
    <property type="entry name" value="Sigma_54_int_dom_ATP-bd_1"/>
</dbReference>
<dbReference type="SUPFAM" id="SSF52540">
    <property type="entry name" value="P-loop containing nucleoside triphosphate hydrolases"/>
    <property type="match status" value="1"/>
</dbReference>
<feature type="modified residue" description="4-aspartylphosphate" evidence="6">
    <location>
        <position position="52"/>
    </location>
</feature>
<evidence type="ECO:0000256" key="5">
    <source>
        <dbReference type="ARBA" id="ARBA00023163"/>
    </source>
</evidence>
<evidence type="ECO:0000313" key="11">
    <source>
        <dbReference type="Proteomes" id="UP001500469"/>
    </source>
</evidence>
<keyword evidence="5" id="KW-0804">Transcription</keyword>
<dbReference type="CDD" id="cd00156">
    <property type="entry name" value="REC"/>
    <property type="match status" value="1"/>
</dbReference>
<dbReference type="PROSITE" id="PS00675">
    <property type="entry name" value="SIGMA54_INTERACT_1"/>
    <property type="match status" value="1"/>
</dbReference>
<feature type="region of interest" description="Disordered" evidence="7">
    <location>
        <begin position="403"/>
        <end position="422"/>
    </location>
</feature>
<accession>A0ABN1N5E6</accession>
<feature type="domain" description="Sigma-54 factor interaction" evidence="8">
    <location>
        <begin position="145"/>
        <end position="374"/>
    </location>
</feature>
<dbReference type="InterPro" id="IPR011006">
    <property type="entry name" value="CheY-like_superfamily"/>
</dbReference>
<dbReference type="PANTHER" id="PTHR32071:SF81">
    <property type="entry name" value="PROPIONATE CATABOLISM OPERON REGULATORY PROTEIN"/>
    <property type="match status" value="1"/>
</dbReference>
<dbReference type="InterPro" id="IPR003593">
    <property type="entry name" value="AAA+_ATPase"/>
</dbReference>
<dbReference type="InterPro" id="IPR009057">
    <property type="entry name" value="Homeodomain-like_sf"/>
</dbReference>
<evidence type="ECO:0000256" key="2">
    <source>
        <dbReference type="ARBA" id="ARBA00022840"/>
    </source>
</evidence>
<dbReference type="Proteomes" id="UP001500469">
    <property type="component" value="Unassembled WGS sequence"/>
</dbReference>
<dbReference type="Gene3D" id="3.40.50.300">
    <property type="entry name" value="P-loop containing nucleotide triphosphate hydrolases"/>
    <property type="match status" value="1"/>
</dbReference>
<evidence type="ECO:0000256" key="4">
    <source>
        <dbReference type="ARBA" id="ARBA00023125"/>
    </source>
</evidence>
<keyword evidence="3" id="KW-0805">Transcription regulation</keyword>
<name>A0ABN1N5E6_9BACT</name>
<dbReference type="InterPro" id="IPR002197">
    <property type="entry name" value="HTH_Fis"/>
</dbReference>
<evidence type="ECO:0000256" key="3">
    <source>
        <dbReference type="ARBA" id="ARBA00023015"/>
    </source>
</evidence>
<dbReference type="Gene3D" id="1.10.8.60">
    <property type="match status" value="1"/>
</dbReference>
<dbReference type="Pfam" id="PF00158">
    <property type="entry name" value="Sigma54_activat"/>
    <property type="match status" value="1"/>
</dbReference>
<feature type="domain" description="Response regulatory" evidence="9">
    <location>
        <begin position="3"/>
        <end position="117"/>
    </location>
</feature>
<sequence length="473" mass="53509">MAHILLVEDDLTYSRIVKTFLEKNAFEVVSTTKVREAQNILNSRKFDLIIADFRLPDGTGMELLQWAKAHFPKLQVILITHYSDIRIAIKAMKLGAFEYITKPINPDELLATVRESLSQKIEERKIDTPKEAAKIQKPVAASSYVTGESQEAEKLEKHIHLVAPTDLSVLVLGETGTGKELISKRIHEFSQRKNGPFVAIDCGALPKELAGSELFGHVKGAFTGALDNKTGHFESANGGTIFLDEIGNLSYEVQIQLLRAIQERRIRKIGGNKEIEIDVRIIAATNENLTSQSGDGVFREDLYHRLNEFTLYAIPLRQRKADLEFFVNGFLTESNERLHKSIRGLSPDVWDIFYNYDWPGNLRELRNIIKRAVLLSSGEKIEKEALPLELYDSSFLAERPAQPANPTFQPVASSPALANPAAGQDYKTQWKEQEKELIQKVLQDTRFNKSKTARILNMDRKTLYSKLEKYGLE</sequence>
<dbReference type="InterPro" id="IPR025943">
    <property type="entry name" value="Sigma_54_int_dom_ATP-bd_2"/>
</dbReference>
<dbReference type="CDD" id="cd00009">
    <property type="entry name" value="AAA"/>
    <property type="match status" value="1"/>
</dbReference>
<dbReference type="PROSITE" id="PS50045">
    <property type="entry name" value="SIGMA54_INTERACT_4"/>
    <property type="match status" value="1"/>
</dbReference>
<dbReference type="InterPro" id="IPR025944">
    <property type="entry name" value="Sigma_54_int_dom_CS"/>
</dbReference>
<keyword evidence="2" id="KW-0067">ATP-binding</keyword>
<keyword evidence="6" id="KW-0597">Phosphoprotein</keyword>
<dbReference type="SMART" id="SM00382">
    <property type="entry name" value="AAA"/>
    <property type="match status" value="1"/>
</dbReference>
<dbReference type="Pfam" id="PF02954">
    <property type="entry name" value="HTH_8"/>
    <property type="match status" value="1"/>
</dbReference>
<dbReference type="PROSITE" id="PS50110">
    <property type="entry name" value="RESPONSE_REGULATORY"/>
    <property type="match status" value="1"/>
</dbReference>
<comment type="caution">
    <text evidence="10">The sequence shown here is derived from an EMBL/GenBank/DDBJ whole genome shotgun (WGS) entry which is preliminary data.</text>
</comment>
<keyword evidence="4" id="KW-0238">DNA-binding</keyword>
<reference evidence="10 11" key="1">
    <citation type="journal article" date="2019" name="Int. J. Syst. Evol. Microbiol.">
        <title>The Global Catalogue of Microorganisms (GCM) 10K type strain sequencing project: providing services to taxonomists for standard genome sequencing and annotation.</title>
        <authorList>
            <consortium name="The Broad Institute Genomics Platform"/>
            <consortium name="The Broad Institute Genome Sequencing Center for Infectious Disease"/>
            <person name="Wu L."/>
            <person name="Ma J."/>
        </authorList>
    </citation>
    <scope>NUCLEOTIDE SEQUENCE [LARGE SCALE GENOMIC DNA]</scope>
    <source>
        <strain evidence="10 11">JCM 16112</strain>
    </source>
</reference>